<dbReference type="GO" id="GO:0005787">
    <property type="term" value="C:signal peptidase complex"/>
    <property type="evidence" value="ECO:0007669"/>
    <property type="project" value="InterPro"/>
</dbReference>
<comment type="caution">
    <text evidence="8">The sequence shown here is derived from an EMBL/GenBank/DDBJ whole genome shotgun (WGS) entry which is preliminary data.</text>
</comment>
<feature type="transmembrane region" description="Helical" evidence="7">
    <location>
        <begin position="16"/>
        <end position="37"/>
    </location>
</feature>
<evidence type="ECO:0000256" key="5">
    <source>
        <dbReference type="ARBA" id="ARBA00022989"/>
    </source>
</evidence>
<evidence type="ECO:0000256" key="1">
    <source>
        <dbReference type="ARBA" id="ARBA00004477"/>
    </source>
</evidence>
<dbReference type="InterPro" id="IPR009542">
    <property type="entry name" value="Spc1/SPCS1"/>
</dbReference>
<feature type="transmembrane region" description="Helical" evidence="7">
    <location>
        <begin position="43"/>
        <end position="61"/>
    </location>
</feature>
<keyword evidence="9" id="KW-1185">Reference proteome</keyword>
<evidence type="ECO:0000256" key="2">
    <source>
        <dbReference type="ARBA" id="ARBA00005245"/>
    </source>
</evidence>
<evidence type="ECO:0000256" key="6">
    <source>
        <dbReference type="ARBA" id="ARBA00023136"/>
    </source>
</evidence>
<feature type="non-terminal residue" evidence="8">
    <location>
        <position position="1"/>
    </location>
</feature>
<proteinExistence type="inferred from homology"/>
<evidence type="ECO:0000313" key="9">
    <source>
        <dbReference type="Proteomes" id="UP000631114"/>
    </source>
</evidence>
<evidence type="ECO:0000256" key="3">
    <source>
        <dbReference type="ARBA" id="ARBA00022692"/>
    </source>
</evidence>
<accession>A0A835LYX6</accession>
<evidence type="ECO:0000313" key="8">
    <source>
        <dbReference type="EMBL" id="KAF9608259.1"/>
    </source>
</evidence>
<keyword evidence="3 7" id="KW-0812">Transmembrane</keyword>
<dbReference type="GO" id="GO:0048658">
    <property type="term" value="P:anther wall tapetum development"/>
    <property type="evidence" value="ECO:0007669"/>
    <property type="project" value="InterPro"/>
</dbReference>
<dbReference type="OrthoDB" id="1861824at2759"/>
<keyword evidence="5 7" id="KW-1133">Transmembrane helix</keyword>
<dbReference type="Proteomes" id="UP000631114">
    <property type="component" value="Unassembled WGS sequence"/>
</dbReference>
<sequence length="116" mass="13500">LVFHTSIATIVMANDAVLRTCLVCLGALVLLIGLYTYSFKKMLVTYAFGLLGIAGVLLPDWEFFDRDFSQWVYPMSTDDAQKPTSNRFRIYPMRLFLYTTVYSFGVYKWWMFVFNS</sequence>
<dbReference type="InterPro" id="IPR039955">
    <property type="entry name" value="DTM1"/>
</dbReference>
<dbReference type="GO" id="GO:0006465">
    <property type="term" value="P:signal peptide processing"/>
    <property type="evidence" value="ECO:0007669"/>
    <property type="project" value="InterPro"/>
</dbReference>
<evidence type="ECO:0008006" key="10">
    <source>
        <dbReference type="Google" id="ProtNLM"/>
    </source>
</evidence>
<feature type="transmembrane region" description="Helical" evidence="7">
    <location>
        <begin position="95"/>
        <end position="113"/>
    </location>
</feature>
<comment type="similarity">
    <text evidence="2">Belongs to the SPCS1 family.</text>
</comment>
<organism evidence="8 9">
    <name type="scientific">Coptis chinensis</name>
    <dbReference type="NCBI Taxonomy" id="261450"/>
    <lineage>
        <taxon>Eukaryota</taxon>
        <taxon>Viridiplantae</taxon>
        <taxon>Streptophyta</taxon>
        <taxon>Embryophyta</taxon>
        <taxon>Tracheophyta</taxon>
        <taxon>Spermatophyta</taxon>
        <taxon>Magnoliopsida</taxon>
        <taxon>Ranunculales</taxon>
        <taxon>Ranunculaceae</taxon>
        <taxon>Coptidoideae</taxon>
        <taxon>Coptis</taxon>
    </lineage>
</organism>
<dbReference type="EMBL" id="JADFTS010000004">
    <property type="protein sequence ID" value="KAF9608259.1"/>
    <property type="molecule type" value="Genomic_DNA"/>
</dbReference>
<protein>
    <recommendedName>
        <fullName evidence="10">Signal peptidase complex-like protein DTM1</fullName>
    </recommendedName>
</protein>
<dbReference type="Pfam" id="PF06645">
    <property type="entry name" value="SPC12"/>
    <property type="match status" value="1"/>
</dbReference>
<reference evidence="8 9" key="1">
    <citation type="submission" date="2020-10" db="EMBL/GenBank/DDBJ databases">
        <title>The Coptis chinensis genome and diversification of protoberbering-type alkaloids.</title>
        <authorList>
            <person name="Wang B."/>
            <person name="Shu S."/>
            <person name="Song C."/>
            <person name="Liu Y."/>
        </authorList>
    </citation>
    <scope>NUCLEOTIDE SEQUENCE [LARGE SCALE GENOMIC DNA]</scope>
    <source>
        <strain evidence="8">HL-2020</strain>
        <tissue evidence="8">Leaf</tissue>
    </source>
</reference>
<gene>
    <name evidence="8" type="ORF">IFM89_008544</name>
</gene>
<keyword evidence="4" id="KW-0256">Endoplasmic reticulum</keyword>
<evidence type="ECO:0000256" key="4">
    <source>
        <dbReference type="ARBA" id="ARBA00022824"/>
    </source>
</evidence>
<evidence type="ECO:0000256" key="7">
    <source>
        <dbReference type="SAM" id="Phobius"/>
    </source>
</evidence>
<keyword evidence="6 7" id="KW-0472">Membrane</keyword>
<dbReference type="PANTHER" id="PTHR38354:SF2">
    <property type="entry name" value="SIGNAL PEPTIDASE COMPLEX-LIKE PROTEIN DTM1"/>
    <property type="match status" value="1"/>
</dbReference>
<dbReference type="PANTHER" id="PTHR38354">
    <property type="entry name" value="SIGNAL PEPTIDASE COMPLEX-LIKE PROTEIN DTM1"/>
    <property type="match status" value="1"/>
</dbReference>
<name>A0A835LYX6_9MAGN</name>
<comment type="subcellular location">
    <subcellularLocation>
        <location evidence="1">Endoplasmic reticulum membrane</location>
        <topology evidence="1">Multi-pass membrane protein</topology>
    </subcellularLocation>
</comment>
<dbReference type="AlphaFoldDB" id="A0A835LYX6"/>